<dbReference type="Pfam" id="PF21259">
    <property type="entry name" value="Rgg_C"/>
    <property type="match status" value="1"/>
</dbReference>
<evidence type="ECO:0000313" key="2">
    <source>
        <dbReference type="EMBL" id="MFC5630056.1"/>
    </source>
</evidence>
<dbReference type="Pfam" id="PF01381">
    <property type="entry name" value="HTH_3"/>
    <property type="match status" value="1"/>
</dbReference>
<comment type="caution">
    <text evidence="2">The sequence shown here is derived from an EMBL/GenBank/DDBJ whole genome shotgun (WGS) entry which is preliminary data.</text>
</comment>
<dbReference type="PROSITE" id="PS50943">
    <property type="entry name" value="HTH_CROC1"/>
    <property type="match status" value="1"/>
</dbReference>
<feature type="domain" description="HTH cro/C1-type" evidence="1">
    <location>
        <begin position="10"/>
        <end position="62"/>
    </location>
</feature>
<dbReference type="EMBL" id="JBHSOJ010000001">
    <property type="protein sequence ID" value="MFC5630056.1"/>
    <property type="molecule type" value="Genomic_DNA"/>
</dbReference>
<keyword evidence="3" id="KW-1185">Reference proteome</keyword>
<gene>
    <name evidence="2" type="ORF">ACFPQ3_00170</name>
</gene>
<evidence type="ECO:0000259" key="1">
    <source>
        <dbReference type="PROSITE" id="PS50943"/>
    </source>
</evidence>
<dbReference type="RefSeq" id="WP_156805826.1">
    <property type="nucleotide sequence ID" value="NZ_JBHSOJ010000001.1"/>
</dbReference>
<dbReference type="InterPro" id="IPR010982">
    <property type="entry name" value="Lambda_DNA-bd_dom_sf"/>
</dbReference>
<evidence type="ECO:0000313" key="3">
    <source>
        <dbReference type="Proteomes" id="UP001596110"/>
    </source>
</evidence>
<organism evidence="2 3">
    <name type="scientific">Streptococcus caledonicus</name>
    <dbReference type="NCBI Taxonomy" id="2614158"/>
    <lineage>
        <taxon>Bacteria</taxon>
        <taxon>Bacillati</taxon>
        <taxon>Bacillota</taxon>
        <taxon>Bacilli</taxon>
        <taxon>Lactobacillales</taxon>
        <taxon>Streptococcaceae</taxon>
        <taxon>Streptococcus</taxon>
    </lineage>
</organism>
<dbReference type="SUPFAM" id="SSF47413">
    <property type="entry name" value="lambda repressor-like DNA-binding domains"/>
    <property type="match status" value="1"/>
</dbReference>
<dbReference type="Gene3D" id="1.25.40.10">
    <property type="entry name" value="Tetratricopeptide repeat domain"/>
    <property type="match status" value="1"/>
</dbReference>
<dbReference type="PANTHER" id="PTHR37038">
    <property type="entry name" value="TRANSCRIPTIONAL REGULATOR-RELATED"/>
    <property type="match status" value="1"/>
</dbReference>
<dbReference type="CDD" id="cd00093">
    <property type="entry name" value="HTH_XRE"/>
    <property type="match status" value="1"/>
</dbReference>
<name>A0ABW0UBJ0_9STRE</name>
<dbReference type="InterPro" id="IPR011990">
    <property type="entry name" value="TPR-like_helical_dom_sf"/>
</dbReference>
<reference evidence="3" key="1">
    <citation type="journal article" date="2019" name="Int. J. Syst. Evol. Microbiol.">
        <title>The Global Catalogue of Microorganisms (GCM) 10K type strain sequencing project: providing services to taxonomists for standard genome sequencing and annotation.</title>
        <authorList>
            <consortium name="The Broad Institute Genomics Platform"/>
            <consortium name="The Broad Institute Genome Sequencing Center for Infectious Disease"/>
            <person name="Wu L."/>
            <person name="Ma J."/>
        </authorList>
    </citation>
    <scope>NUCLEOTIDE SEQUENCE [LARGE SCALE GENOMIC DNA]</scope>
    <source>
        <strain evidence="3">DT43</strain>
    </source>
</reference>
<dbReference type="PANTHER" id="PTHR37038:SF13">
    <property type="entry name" value="HTH CRO_C1-TYPE DOMAIN-CONTAINING PROTEIN"/>
    <property type="match status" value="1"/>
</dbReference>
<protein>
    <submittedName>
        <fullName evidence="2">Helix-turn-helix domain-containing protein</fullName>
    </submittedName>
</protein>
<proteinExistence type="predicted"/>
<accession>A0ABW0UBJ0</accession>
<dbReference type="InterPro" id="IPR053163">
    <property type="entry name" value="HTH-type_regulator_Rgg"/>
</dbReference>
<dbReference type="Proteomes" id="UP001596110">
    <property type="component" value="Unassembled WGS sequence"/>
</dbReference>
<dbReference type="SMART" id="SM00530">
    <property type="entry name" value="HTH_XRE"/>
    <property type="match status" value="1"/>
</dbReference>
<dbReference type="InterPro" id="IPR010057">
    <property type="entry name" value="Transcription_activator_Rgg_C"/>
</dbReference>
<dbReference type="InterPro" id="IPR001387">
    <property type="entry name" value="Cro/C1-type_HTH"/>
</dbReference>
<sequence>MRWDYGKVYKEIRQAKGLTQEEVCGSFLNRSTLTRIEKGEIIPRFDNMVFLLKQIDMTLSEFKYICNEYYPSERRQIITKMQNNISYSNTEELEKLLIDCQNYLKNHNDIPIRNIYHRGLVILEIRKNGIKNNQALQILAENIWKELEVKDQWYGSELALLANIIFYFNDEAFPLITEKILVSLDRFKNYRDIKPFQLSLLSNLSTIYLQKGLIKDCEQLTQKILTLSKELKVYNSLGFAQVRLGICQRDESLIDKGLTLLKLTEEDDLVAMLEKEVEQFYKQK</sequence>